<feature type="region of interest" description="Disordered" evidence="1">
    <location>
        <begin position="66"/>
        <end position="85"/>
    </location>
</feature>
<evidence type="ECO:0000256" key="1">
    <source>
        <dbReference type="SAM" id="MobiDB-lite"/>
    </source>
</evidence>
<keyword evidence="4" id="KW-1185">Reference proteome</keyword>
<reference evidence="2" key="2">
    <citation type="submission" date="2016-05" db="EMBL/GenBank/DDBJ databases">
        <title>Comparative analysis highlights variable genome content of wheat rusts and divergence of the mating loci.</title>
        <authorList>
            <person name="Cuomo C.A."/>
            <person name="Bakkeren G."/>
            <person name="Szabo L."/>
            <person name="Khalil H."/>
            <person name="Joly D."/>
            <person name="Goldberg J."/>
            <person name="Young S."/>
            <person name="Zeng Q."/>
            <person name="Fellers J."/>
        </authorList>
    </citation>
    <scope>NUCLEOTIDE SEQUENCE [LARGE SCALE GENOMIC DNA]</scope>
    <source>
        <strain evidence="2">1-1 BBBD Race 1</strain>
    </source>
</reference>
<accession>A0A0C4EMI0</accession>
<evidence type="ECO:0000313" key="4">
    <source>
        <dbReference type="Proteomes" id="UP000005240"/>
    </source>
</evidence>
<protein>
    <submittedName>
        <fullName evidence="2 3">Uncharacterized protein</fullName>
    </submittedName>
</protein>
<reference evidence="3 4" key="3">
    <citation type="journal article" date="2017" name="G3 (Bethesda)">
        <title>Comparative analysis highlights variable genome content of wheat rusts and divergence of the mating loci.</title>
        <authorList>
            <person name="Cuomo C.A."/>
            <person name="Bakkeren G."/>
            <person name="Khalil H.B."/>
            <person name="Panwar V."/>
            <person name="Joly D."/>
            <person name="Linning R."/>
            <person name="Sakthikumar S."/>
            <person name="Song X."/>
            <person name="Adiconis X."/>
            <person name="Fan L."/>
            <person name="Goldberg J.M."/>
            <person name="Levin J.Z."/>
            <person name="Young S."/>
            <person name="Zeng Q."/>
            <person name="Anikster Y."/>
            <person name="Bruce M."/>
            <person name="Wang M."/>
            <person name="Yin C."/>
            <person name="McCallum B."/>
            <person name="Szabo L.J."/>
            <person name="Hulbert S."/>
            <person name="Chen X."/>
            <person name="Fellers J.P."/>
        </authorList>
    </citation>
    <scope>NUCLEOTIDE SEQUENCE</scope>
    <source>
        <strain evidence="3">isolate 1-1 / race 1 (BBBD)</strain>
        <strain evidence="4">Isolate 1-1 / race 1 (BBBD)</strain>
    </source>
</reference>
<organism evidence="2">
    <name type="scientific">Puccinia triticina (isolate 1-1 / race 1 (BBBD))</name>
    <name type="common">Brown leaf rust fungus</name>
    <dbReference type="NCBI Taxonomy" id="630390"/>
    <lineage>
        <taxon>Eukaryota</taxon>
        <taxon>Fungi</taxon>
        <taxon>Dikarya</taxon>
        <taxon>Basidiomycota</taxon>
        <taxon>Pucciniomycotina</taxon>
        <taxon>Pucciniomycetes</taxon>
        <taxon>Pucciniales</taxon>
        <taxon>Pucciniaceae</taxon>
        <taxon>Puccinia</taxon>
    </lineage>
</organism>
<feature type="region of interest" description="Disordered" evidence="1">
    <location>
        <begin position="1"/>
        <end position="32"/>
    </location>
</feature>
<name>A0A0C4EMI0_PUCT1</name>
<dbReference type="Proteomes" id="UP000005240">
    <property type="component" value="Unassembled WGS sequence"/>
</dbReference>
<dbReference type="EMBL" id="ADAS02001214">
    <property type="protein sequence ID" value="OAV86374.1"/>
    <property type="molecule type" value="Genomic_DNA"/>
</dbReference>
<evidence type="ECO:0000313" key="3">
    <source>
        <dbReference type="EnsemblFungi" id="PTTG_01970-t43_1-p1"/>
    </source>
</evidence>
<reference evidence="2" key="1">
    <citation type="submission" date="2009-11" db="EMBL/GenBank/DDBJ databases">
        <authorList>
            <consortium name="The Broad Institute Genome Sequencing Platform"/>
            <person name="Ward D."/>
            <person name="Feldgarden M."/>
            <person name="Earl A."/>
            <person name="Young S.K."/>
            <person name="Zeng Q."/>
            <person name="Koehrsen M."/>
            <person name="Alvarado L."/>
            <person name="Berlin A."/>
            <person name="Bochicchio J."/>
            <person name="Borenstein D."/>
            <person name="Chapman S.B."/>
            <person name="Chen Z."/>
            <person name="Engels R."/>
            <person name="Freedman E."/>
            <person name="Gellesch M."/>
            <person name="Goldberg J."/>
            <person name="Griggs A."/>
            <person name="Gujja S."/>
            <person name="Heilman E."/>
            <person name="Heiman D."/>
            <person name="Hepburn T."/>
            <person name="Howarth C."/>
            <person name="Jen D."/>
            <person name="Larson L."/>
            <person name="Lewis B."/>
            <person name="Mehta T."/>
            <person name="Park D."/>
            <person name="Pearson M."/>
            <person name="Roberts A."/>
            <person name="Saif S."/>
            <person name="Shea T."/>
            <person name="Shenoy N."/>
            <person name="Sisk P."/>
            <person name="Stolte C."/>
            <person name="Sykes S."/>
            <person name="Thomson T."/>
            <person name="Walk T."/>
            <person name="White J."/>
            <person name="Yandava C."/>
            <person name="Izard J."/>
            <person name="Baranova O.V."/>
            <person name="Blanton J.M."/>
            <person name="Tanner A.C."/>
            <person name="Dewhirst F.E."/>
            <person name="Haas B."/>
            <person name="Nusbaum C."/>
            <person name="Birren B."/>
        </authorList>
    </citation>
    <scope>NUCLEOTIDE SEQUENCE [LARGE SCALE GENOMIC DNA]</scope>
    <source>
        <strain evidence="2">1-1 BBBD Race 1</strain>
    </source>
</reference>
<gene>
    <name evidence="2" type="ORF">PTTG_01970</name>
</gene>
<sequence>MYSGHFNVTGRSGRRQSRADPGAPPPANGETYTDDELALFTADQTAWIINNPTYWTSNFYGGTDDEVDDEQDFTPPANPDTNPFGNPIIVQTDVMEEGRLILLVYRSVADVGLIH</sequence>
<dbReference type="VEuPathDB" id="FungiDB:PTTG_01970"/>
<dbReference type="EnsemblFungi" id="PTTG_01970-t43_1">
    <property type="protein sequence ID" value="PTTG_01970-t43_1-p1"/>
    <property type="gene ID" value="PTTG_01970"/>
</dbReference>
<proteinExistence type="predicted"/>
<dbReference type="AlphaFoldDB" id="A0A0C4EMI0"/>
<reference evidence="3" key="4">
    <citation type="submission" date="2025-05" db="UniProtKB">
        <authorList>
            <consortium name="EnsemblFungi"/>
        </authorList>
    </citation>
    <scope>IDENTIFICATION</scope>
    <source>
        <strain evidence="3">isolate 1-1 / race 1 (BBBD)</strain>
    </source>
</reference>
<evidence type="ECO:0000313" key="2">
    <source>
        <dbReference type="EMBL" id="OAV86374.1"/>
    </source>
</evidence>